<dbReference type="SMART" id="SM00135">
    <property type="entry name" value="LY"/>
    <property type="match status" value="3"/>
</dbReference>
<dbReference type="PANTHER" id="PTHR13833">
    <property type="match status" value="1"/>
</dbReference>
<evidence type="ECO:0000313" key="6">
    <source>
        <dbReference type="Proteomes" id="UP001501563"/>
    </source>
</evidence>
<feature type="region of interest" description="Disordered" evidence="3">
    <location>
        <begin position="390"/>
        <end position="410"/>
    </location>
</feature>
<organism evidence="5 6">
    <name type="scientific">Streptomyces lannensis</name>
    <dbReference type="NCBI Taxonomy" id="766498"/>
    <lineage>
        <taxon>Bacteria</taxon>
        <taxon>Bacillati</taxon>
        <taxon>Actinomycetota</taxon>
        <taxon>Actinomycetes</taxon>
        <taxon>Kitasatosporales</taxon>
        <taxon>Streptomycetaceae</taxon>
        <taxon>Streptomyces</taxon>
    </lineage>
</organism>
<dbReference type="SUPFAM" id="SSF75011">
    <property type="entry name" value="3-carboxy-cis,cis-mucoante lactonizing enzyme"/>
    <property type="match status" value="1"/>
</dbReference>
<dbReference type="Pfam" id="PF01436">
    <property type="entry name" value="NHL"/>
    <property type="match status" value="2"/>
</dbReference>
<evidence type="ECO:0000256" key="1">
    <source>
        <dbReference type="ARBA" id="ARBA00022737"/>
    </source>
</evidence>
<dbReference type="PANTHER" id="PTHR13833:SF73">
    <property type="entry name" value="NHL DOMAIN-CONTAINING PROTEIN"/>
    <property type="match status" value="1"/>
</dbReference>
<dbReference type="EMBL" id="BAAAZA010000015">
    <property type="protein sequence ID" value="GAA3879415.1"/>
    <property type="molecule type" value="Genomic_DNA"/>
</dbReference>
<dbReference type="RefSeq" id="WP_345551528.1">
    <property type="nucleotide sequence ID" value="NZ_BAAAZA010000015.1"/>
</dbReference>
<name>A0ABP7KMB2_9ACTN</name>
<feature type="repeat" description="NHL" evidence="2">
    <location>
        <begin position="235"/>
        <end position="271"/>
    </location>
</feature>
<dbReference type="InterPro" id="IPR056822">
    <property type="entry name" value="TEN_NHL"/>
</dbReference>
<evidence type="ECO:0000313" key="5">
    <source>
        <dbReference type="EMBL" id="GAA3879415.1"/>
    </source>
</evidence>
<reference evidence="6" key="1">
    <citation type="journal article" date="2019" name="Int. J. Syst. Evol. Microbiol.">
        <title>The Global Catalogue of Microorganisms (GCM) 10K type strain sequencing project: providing services to taxonomists for standard genome sequencing and annotation.</title>
        <authorList>
            <consortium name="The Broad Institute Genomics Platform"/>
            <consortium name="The Broad Institute Genome Sequencing Center for Infectious Disease"/>
            <person name="Wu L."/>
            <person name="Ma J."/>
        </authorList>
    </citation>
    <scope>NUCLEOTIDE SEQUENCE [LARGE SCALE GENOMIC DNA]</scope>
    <source>
        <strain evidence="6">JCM 16578</strain>
    </source>
</reference>
<proteinExistence type="predicted"/>
<dbReference type="Gene3D" id="2.120.10.30">
    <property type="entry name" value="TolB, C-terminal domain"/>
    <property type="match status" value="3"/>
</dbReference>
<dbReference type="PROSITE" id="PS51125">
    <property type="entry name" value="NHL"/>
    <property type="match status" value="2"/>
</dbReference>
<dbReference type="InterPro" id="IPR001258">
    <property type="entry name" value="NHL_repeat"/>
</dbReference>
<feature type="repeat" description="NHL" evidence="2">
    <location>
        <begin position="348"/>
        <end position="383"/>
    </location>
</feature>
<comment type="caution">
    <text evidence="5">The sequence shown here is derived from an EMBL/GenBank/DDBJ whole genome shotgun (WGS) entry which is preliminary data.</text>
</comment>
<dbReference type="Pfam" id="PF25021">
    <property type="entry name" value="TEN_NHL"/>
    <property type="match status" value="1"/>
</dbReference>
<sequence length="501" mass="50464">MATISTIAGDGSDRRGFGGPAAGLDLRQAVPIAGGKSVLGDNQGIAVDAAGRIYVAAGAAGVVGRIAAPSSWSDQELAGGFGAPTGQLAWKATSATGPARLLLEPATVDGRSAVRFTGTDVAANTWLYAVPSVLAGARVDCCVGVRGSGTVYLGFYNGAEDVRTAPVVLTGSPQTLALTATVSGAACQFQIRTPSAQPALDVTVFDAVVRQHQVTGATEPVAGVMNSIGYDDGLPAARSHLNHPHGVAVDAHGTVYIADTYNNRIRQVDPAGVLVGVAGDGRAGYSGDRTPAVHASLHHPHALAVDGAGTVYVADTYNNRIRMIPGDGTIRTLAGTGTAGYNGDGIRAERAQLNHPCGIAVDASGTLYIADTYNHRVRCITADGRIRTVAGTGTPGRPGHSGAGDGGAAAAAPLNTPHGIDVDDAGTLYIADTLNNVVRRVQGGRITTVAGSGSFGTTGRDGGPALSAALAGPFDVAVDRRSGDLYIVEGSQAVLRVTAPA</sequence>
<protein>
    <recommendedName>
        <fullName evidence="4">Teneurin NHL domain-containing protein</fullName>
    </recommendedName>
</protein>
<evidence type="ECO:0000259" key="4">
    <source>
        <dbReference type="Pfam" id="PF25021"/>
    </source>
</evidence>
<evidence type="ECO:0000256" key="3">
    <source>
        <dbReference type="SAM" id="MobiDB-lite"/>
    </source>
</evidence>
<keyword evidence="6" id="KW-1185">Reference proteome</keyword>
<feature type="domain" description="Teneurin NHL" evidence="4">
    <location>
        <begin position="343"/>
        <end position="392"/>
    </location>
</feature>
<dbReference type="SUPFAM" id="SSF101898">
    <property type="entry name" value="NHL repeat"/>
    <property type="match status" value="1"/>
</dbReference>
<dbReference type="InterPro" id="IPR011042">
    <property type="entry name" value="6-blade_b-propeller_TolB-like"/>
</dbReference>
<dbReference type="Proteomes" id="UP001501563">
    <property type="component" value="Unassembled WGS sequence"/>
</dbReference>
<keyword evidence="1" id="KW-0677">Repeat</keyword>
<dbReference type="InterPro" id="IPR000033">
    <property type="entry name" value="LDLR_classB_rpt"/>
</dbReference>
<accession>A0ABP7KMB2</accession>
<evidence type="ECO:0000256" key="2">
    <source>
        <dbReference type="PROSITE-ProRule" id="PRU00504"/>
    </source>
</evidence>
<feature type="compositionally biased region" description="Gly residues" evidence="3">
    <location>
        <begin position="393"/>
        <end position="407"/>
    </location>
</feature>
<gene>
    <name evidence="5" type="ORF">GCM10022207_52590</name>
</gene>